<organism evidence="2">
    <name type="scientific">Xenorhabdus szentirmaii</name>
    <dbReference type="NCBI Taxonomy" id="290112"/>
    <lineage>
        <taxon>Bacteria</taxon>
        <taxon>Pseudomonadati</taxon>
        <taxon>Pseudomonadota</taxon>
        <taxon>Gammaproteobacteria</taxon>
        <taxon>Enterobacterales</taxon>
        <taxon>Morganellaceae</taxon>
        <taxon>Xenorhabdus</taxon>
    </lineage>
</organism>
<name>A0AAW3YTR4_9GAMM</name>
<dbReference type="GeneID" id="97125553"/>
<dbReference type="RefSeq" id="WP_038240028.1">
    <property type="nucleotide sequence ID" value="NZ_CAWNPE010000001.1"/>
</dbReference>
<keyword evidence="1" id="KW-0812">Transmembrane</keyword>
<feature type="transmembrane region" description="Helical" evidence="1">
    <location>
        <begin position="79"/>
        <end position="96"/>
    </location>
</feature>
<dbReference type="EMBL" id="JACXBF010000172">
    <property type="protein sequence ID" value="MBD2800421.1"/>
    <property type="molecule type" value="Genomic_DNA"/>
</dbReference>
<dbReference type="Proteomes" id="UP001193920">
    <property type="component" value="Unassembled WGS sequence"/>
</dbReference>
<reference evidence="2" key="1">
    <citation type="submission" date="2020-09" db="EMBL/GenBank/DDBJ databases">
        <authorList>
            <person name="Palma L."/>
            <person name="Caballero P."/>
            <person name="Berry C."/>
            <person name="Del Valle E."/>
        </authorList>
    </citation>
    <scope>NUCLEOTIDE SEQUENCE</scope>
    <source>
        <strain evidence="2">M</strain>
    </source>
</reference>
<proteinExistence type="predicted"/>
<dbReference type="AlphaFoldDB" id="A0AAW3YTR4"/>
<feature type="transmembrane region" description="Helical" evidence="1">
    <location>
        <begin position="48"/>
        <end position="67"/>
    </location>
</feature>
<accession>A0AAW3YTR4</accession>
<feature type="transmembrane region" description="Helical" evidence="1">
    <location>
        <begin position="116"/>
        <end position="138"/>
    </location>
</feature>
<sequence length="164" mass="19019">MKRPFSVWVMLVGLLIFSLDHFIGIIKLVNVIQVYFKQLESTSTIHYFIVYLVVKTAVFGIFILGFISTLSPKKHAKKVLLLAWTIFIFVFLIRQYEAYYEIDDRYLKYDNDSERAGALIAAAIQFTLYLSVLINLIFSKRTANYLKKNNNKSQVDSTLSDNKI</sequence>
<reference evidence="2" key="2">
    <citation type="journal article" date="2024" name="Toxins">
        <title>Genome Sequence Analysis of Native Xenorhabdus Strains Isolated from Entomopathogenic Nematodes in Argentina.</title>
        <authorList>
            <person name="Palma L."/>
            <person name="Frizzo L."/>
            <person name="Kaiser S."/>
            <person name="Berry C."/>
            <person name="Caballero P."/>
            <person name="Bode H.B."/>
            <person name="Del Valle E.E."/>
        </authorList>
    </citation>
    <scope>NUCLEOTIDE SEQUENCE</scope>
    <source>
        <strain evidence="2">M</strain>
    </source>
</reference>
<evidence type="ECO:0000256" key="1">
    <source>
        <dbReference type="SAM" id="Phobius"/>
    </source>
</evidence>
<evidence type="ECO:0000313" key="2">
    <source>
        <dbReference type="EMBL" id="MBD2800421.1"/>
    </source>
</evidence>
<keyword evidence="1" id="KW-0472">Membrane</keyword>
<gene>
    <name evidence="2" type="ORF">ID854_08095</name>
</gene>
<protein>
    <submittedName>
        <fullName evidence="2">Uncharacterized protein</fullName>
    </submittedName>
</protein>
<comment type="caution">
    <text evidence="2">The sequence shown here is derived from an EMBL/GenBank/DDBJ whole genome shotgun (WGS) entry which is preliminary data.</text>
</comment>
<feature type="transmembrane region" description="Helical" evidence="1">
    <location>
        <begin position="7"/>
        <end position="36"/>
    </location>
</feature>
<keyword evidence="1" id="KW-1133">Transmembrane helix</keyword>